<dbReference type="RefSeq" id="WP_173207575.1">
    <property type="nucleotide sequence ID" value="NZ_CP053697.2"/>
</dbReference>
<accession>A0A6M8FCN5</accession>
<reference evidence="2" key="1">
    <citation type="submission" date="2020-07" db="EMBL/GenBank/DDBJ databases">
        <title>Nitrate ammonifying Pseudomonas campi sp. nov. isolated from German agricultural grassland.</title>
        <authorList>
            <person name="Timsy T."/>
            <person name="Ulrich A."/>
            <person name="Spanner T."/>
            <person name="Foesel B."/>
            <person name="Kolb S."/>
            <person name="Horn M.A."/>
            <person name="Behrendt U."/>
        </authorList>
    </citation>
    <scope>NUCLEOTIDE SEQUENCE</scope>
    <source>
        <strain evidence="2">S1-A32-2</strain>
    </source>
</reference>
<evidence type="ECO:0000313" key="2">
    <source>
        <dbReference type="EMBL" id="QKE61819.1"/>
    </source>
</evidence>
<name>A0A6M8FCN5_9GAMM</name>
<proteinExistence type="predicted"/>
<keyword evidence="3" id="KW-1185">Reference proteome</keyword>
<evidence type="ECO:0000313" key="3">
    <source>
        <dbReference type="Proteomes" id="UP000501379"/>
    </source>
</evidence>
<dbReference type="EMBL" id="CP053697">
    <property type="protein sequence ID" value="QKE61819.1"/>
    <property type="molecule type" value="Genomic_DNA"/>
</dbReference>
<dbReference type="Proteomes" id="UP000501379">
    <property type="component" value="Chromosome"/>
</dbReference>
<organism evidence="2 3">
    <name type="scientific">Aquipseudomonas campi</name>
    <dbReference type="NCBI Taxonomy" id="2731681"/>
    <lineage>
        <taxon>Bacteria</taxon>
        <taxon>Pseudomonadati</taxon>
        <taxon>Pseudomonadota</taxon>
        <taxon>Gammaproteobacteria</taxon>
        <taxon>Pseudomonadales</taxon>
        <taxon>Pseudomonadaceae</taxon>
        <taxon>Aquipseudomonas</taxon>
    </lineage>
</organism>
<dbReference type="KEGG" id="pcam:HNE05_09935"/>
<dbReference type="AlphaFoldDB" id="A0A6M8FCN5"/>
<protein>
    <submittedName>
        <fullName evidence="2">Uncharacterized protein</fullName>
    </submittedName>
</protein>
<feature type="region of interest" description="Disordered" evidence="1">
    <location>
        <begin position="40"/>
        <end position="66"/>
    </location>
</feature>
<evidence type="ECO:0000256" key="1">
    <source>
        <dbReference type="SAM" id="MobiDB-lite"/>
    </source>
</evidence>
<gene>
    <name evidence="2" type="ORF">HNE05_09935</name>
</gene>
<sequence length="66" mass="7087">MSEVAERGWVVQLGLCVVPFASHQEAGQFVERLQQRLSAPHPLPLEGATPSSAGHEAVTQRAEHAS</sequence>